<feature type="domain" description="VOC" evidence="1">
    <location>
        <begin position="4"/>
        <end position="121"/>
    </location>
</feature>
<dbReference type="AlphaFoldDB" id="A0A1H6DKS1"/>
<dbReference type="OrthoDB" id="9810341at2"/>
<evidence type="ECO:0000259" key="1">
    <source>
        <dbReference type="PROSITE" id="PS51819"/>
    </source>
</evidence>
<keyword evidence="3" id="KW-1185">Reference proteome</keyword>
<dbReference type="InterPro" id="IPR037523">
    <property type="entry name" value="VOC_core"/>
</dbReference>
<dbReference type="InterPro" id="IPR004360">
    <property type="entry name" value="Glyas_Fos-R_dOase_dom"/>
</dbReference>
<protein>
    <recommendedName>
        <fullName evidence="1">VOC domain-containing protein</fullName>
    </recommendedName>
</protein>
<organism evidence="2 3">
    <name type="scientific">Thermomonospora echinospora</name>
    <dbReference type="NCBI Taxonomy" id="1992"/>
    <lineage>
        <taxon>Bacteria</taxon>
        <taxon>Bacillati</taxon>
        <taxon>Actinomycetota</taxon>
        <taxon>Actinomycetes</taxon>
        <taxon>Streptosporangiales</taxon>
        <taxon>Thermomonosporaceae</taxon>
        <taxon>Thermomonospora</taxon>
    </lineage>
</organism>
<name>A0A1H6DKS1_9ACTN</name>
<gene>
    <name evidence="2" type="ORF">SAMN04489712_118101</name>
</gene>
<dbReference type="RefSeq" id="WP_103942638.1">
    <property type="nucleotide sequence ID" value="NZ_FNVO01000018.1"/>
</dbReference>
<evidence type="ECO:0000313" key="3">
    <source>
        <dbReference type="Proteomes" id="UP000236723"/>
    </source>
</evidence>
<dbReference type="EMBL" id="FNVO01000018">
    <property type="protein sequence ID" value="SEG85892.1"/>
    <property type="molecule type" value="Genomic_DNA"/>
</dbReference>
<dbReference type="Proteomes" id="UP000236723">
    <property type="component" value="Unassembled WGS sequence"/>
</dbReference>
<proteinExistence type="predicted"/>
<dbReference type="PROSITE" id="PS51819">
    <property type="entry name" value="VOC"/>
    <property type="match status" value="1"/>
</dbReference>
<dbReference type="InterPro" id="IPR029068">
    <property type="entry name" value="Glyas_Bleomycin-R_OHBP_Dase"/>
</dbReference>
<dbReference type="Gene3D" id="3.10.180.10">
    <property type="entry name" value="2,3-Dihydroxybiphenyl 1,2-Dioxygenase, domain 1"/>
    <property type="match status" value="1"/>
</dbReference>
<accession>A0A1H6DKS1</accession>
<reference evidence="3" key="1">
    <citation type="submission" date="2016-10" db="EMBL/GenBank/DDBJ databases">
        <authorList>
            <person name="Varghese N."/>
            <person name="Submissions S."/>
        </authorList>
    </citation>
    <scope>NUCLEOTIDE SEQUENCE [LARGE SCALE GENOMIC DNA]</scope>
    <source>
        <strain evidence="3">DSM 43163</strain>
    </source>
</reference>
<dbReference type="Pfam" id="PF00903">
    <property type="entry name" value="Glyoxalase"/>
    <property type="match status" value="1"/>
</dbReference>
<dbReference type="SUPFAM" id="SSF54593">
    <property type="entry name" value="Glyoxalase/Bleomycin resistance protein/Dihydroxybiphenyl dioxygenase"/>
    <property type="match status" value="1"/>
</dbReference>
<sequence>MPIQLSRIVVFARDKRESARFLADLLGLDEPKSVGAFTAVRLGDGVTLHYAQPGADFPRQRYTFLVGDADFDSIFARIREWGLPYWADPYRRRMGELDTQGGGRRLYLDDPSGHGLEITTRL</sequence>
<dbReference type="CDD" id="cd08351">
    <property type="entry name" value="ChaP_like"/>
    <property type="match status" value="1"/>
</dbReference>
<evidence type="ECO:0000313" key="2">
    <source>
        <dbReference type="EMBL" id="SEG85892.1"/>
    </source>
</evidence>